<dbReference type="InterPro" id="IPR003329">
    <property type="entry name" value="Cytidylyl_trans"/>
</dbReference>
<dbReference type="EMBL" id="MEWZ01000031">
    <property type="protein sequence ID" value="OGC86116.1"/>
    <property type="molecule type" value="Genomic_DNA"/>
</dbReference>
<dbReference type="Proteomes" id="UP000178585">
    <property type="component" value="Unassembled WGS sequence"/>
</dbReference>
<proteinExistence type="predicted"/>
<name>A0A1F4XX57_9BACT</name>
<dbReference type="GO" id="GO:0005829">
    <property type="term" value="C:cytosol"/>
    <property type="evidence" value="ECO:0007669"/>
    <property type="project" value="TreeGrafter"/>
</dbReference>
<dbReference type="STRING" id="1797245.A2949_01640"/>
<organism evidence="1 2">
    <name type="scientific">Candidatus Adlerbacteria bacterium RIFCSPLOWO2_01_FULL_54_21b</name>
    <dbReference type="NCBI Taxonomy" id="1797245"/>
    <lineage>
        <taxon>Bacteria</taxon>
        <taxon>Candidatus Adleribacteriota</taxon>
    </lineage>
</organism>
<reference evidence="1 2" key="1">
    <citation type="journal article" date="2016" name="Nat. Commun.">
        <title>Thousands of microbial genomes shed light on interconnected biogeochemical processes in an aquifer system.</title>
        <authorList>
            <person name="Anantharaman K."/>
            <person name="Brown C.T."/>
            <person name="Hug L.A."/>
            <person name="Sharon I."/>
            <person name="Castelle C.J."/>
            <person name="Probst A.J."/>
            <person name="Thomas B.C."/>
            <person name="Singh A."/>
            <person name="Wilkins M.J."/>
            <person name="Karaoz U."/>
            <person name="Brodie E.L."/>
            <person name="Williams K.H."/>
            <person name="Hubbard S.S."/>
            <person name="Banfield J.F."/>
        </authorList>
    </citation>
    <scope>NUCLEOTIDE SEQUENCE [LARGE SCALE GENOMIC DNA]</scope>
</reference>
<dbReference type="AlphaFoldDB" id="A0A1F4XX57"/>
<dbReference type="SUPFAM" id="SSF53448">
    <property type="entry name" value="Nucleotide-diphospho-sugar transferases"/>
    <property type="match status" value="1"/>
</dbReference>
<evidence type="ECO:0000313" key="2">
    <source>
        <dbReference type="Proteomes" id="UP000178585"/>
    </source>
</evidence>
<dbReference type="Pfam" id="PF02348">
    <property type="entry name" value="CTP_transf_3"/>
    <property type="match status" value="1"/>
</dbReference>
<dbReference type="PANTHER" id="PTHR42866:SF1">
    <property type="entry name" value="SPORE COAT POLYSACCHARIDE BIOSYNTHESIS PROTEIN SPSF"/>
    <property type="match status" value="1"/>
</dbReference>
<comment type="caution">
    <text evidence="1">The sequence shown here is derived from an EMBL/GenBank/DDBJ whole genome shotgun (WGS) entry which is preliminary data.</text>
</comment>
<gene>
    <name evidence="1" type="ORF">A2949_01640</name>
</gene>
<evidence type="ECO:0000313" key="1">
    <source>
        <dbReference type="EMBL" id="OGC86116.1"/>
    </source>
</evidence>
<protein>
    <submittedName>
        <fullName evidence="1">Spore coat biosynthesis protein F</fullName>
    </submittedName>
</protein>
<dbReference type="Gene3D" id="3.90.550.10">
    <property type="entry name" value="Spore Coat Polysaccharide Biosynthesis Protein SpsA, Chain A"/>
    <property type="match status" value="1"/>
</dbReference>
<dbReference type="PANTHER" id="PTHR42866">
    <property type="entry name" value="3-DEOXY-MANNO-OCTULOSONATE CYTIDYLYLTRANSFERASE"/>
    <property type="match status" value="1"/>
</dbReference>
<accession>A0A1F4XX57</accession>
<dbReference type="CDD" id="cd02518">
    <property type="entry name" value="GT2_SpsF"/>
    <property type="match status" value="1"/>
</dbReference>
<dbReference type="InterPro" id="IPR029044">
    <property type="entry name" value="Nucleotide-diphossugar_trans"/>
</dbReference>
<sequence>MKDGKKIVATIEARMTSTRLPGKVLLPMAGEPNLKRLIDRLRRSKYIDEVVIATTVNVPDDAIVALAEEVGCKVWRGSEDNVLLRVLEAAQSVGADLIVEITGDCPLIDWRHIDRLIALYIEGGYDYMSNILERTFPRGFDVQIFSVKTLAEVNRLTGDPVDQENVSLYIYNHPERYKLGNWAAEGKMRRPELRVTLDTTEDYTLLNAIFEKLLPQNPDFSAEDVVHLLNVEPSLAALNAEVKQKDPYGGYV</sequence>